<dbReference type="KEGG" id="ome:OLMES_3071"/>
<dbReference type="Gene3D" id="1.10.3210.10">
    <property type="entry name" value="Hypothetical protein af1432"/>
    <property type="match status" value="1"/>
</dbReference>
<dbReference type="PANTHER" id="PTHR43155">
    <property type="entry name" value="CYCLIC DI-GMP PHOSPHODIESTERASE PA4108-RELATED"/>
    <property type="match status" value="1"/>
</dbReference>
<dbReference type="Proteomes" id="UP000196027">
    <property type="component" value="Chromosome"/>
</dbReference>
<dbReference type="CDD" id="cd00077">
    <property type="entry name" value="HDc"/>
    <property type="match status" value="1"/>
</dbReference>
<protein>
    <submittedName>
        <fullName evidence="2">HD-GYP domain-containing protein</fullName>
    </submittedName>
</protein>
<keyword evidence="3" id="KW-1185">Reference proteome</keyword>
<reference evidence="2 3" key="1">
    <citation type="submission" date="2017-05" db="EMBL/GenBank/DDBJ databases">
        <title>Genomic insights into alkan degradation activity of Oleiphilus messinensis.</title>
        <authorList>
            <person name="Kozyavkin S.A."/>
            <person name="Slesarev A.I."/>
            <person name="Golyshin P.N."/>
            <person name="Korzhenkov A."/>
            <person name="Golyshina O.N."/>
            <person name="Toshchakov S.V."/>
        </authorList>
    </citation>
    <scope>NUCLEOTIDE SEQUENCE [LARGE SCALE GENOMIC DNA]</scope>
    <source>
        <strain evidence="2 3">ME102</strain>
    </source>
</reference>
<gene>
    <name evidence="2" type="ORF">OLMES_3071</name>
</gene>
<dbReference type="Pfam" id="PF11871">
    <property type="entry name" value="DUF3391"/>
    <property type="match status" value="1"/>
</dbReference>
<accession>A0A1Y0ICJ5</accession>
<dbReference type="OrthoDB" id="9816273at2"/>
<dbReference type="SUPFAM" id="SSF109604">
    <property type="entry name" value="HD-domain/PDEase-like"/>
    <property type="match status" value="1"/>
</dbReference>
<dbReference type="InterPro" id="IPR003607">
    <property type="entry name" value="HD/PDEase_dom"/>
</dbReference>
<evidence type="ECO:0000259" key="1">
    <source>
        <dbReference type="PROSITE" id="PS51832"/>
    </source>
</evidence>
<evidence type="ECO:0000313" key="2">
    <source>
        <dbReference type="EMBL" id="ARU57114.1"/>
    </source>
</evidence>
<dbReference type="AlphaFoldDB" id="A0A1Y0ICJ5"/>
<dbReference type="EMBL" id="CP021425">
    <property type="protein sequence ID" value="ARU57114.1"/>
    <property type="molecule type" value="Genomic_DNA"/>
</dbReference>
<organism evidence="2 3">
    <name type="scientific">Oleiphilus messinensis</name>
    <dbReference type="NCBI Taxonomy" id="141451"/>
    <lineage>
        <taxon>Bacteria</taxon>
        <taxon>Pseudomonadati</taxon>
        <taxon>Pseudomonadota</taxon>
        <taxon>Gammaproteobacteria</taxon>
        <taxon>Oceanospirillales</taxon>
        <taxon>Oleiphilaceae</taxon>
        <taxon>Oleiphilus</taxon>
    </lineage>
</organism>
<name>A0A1Y0ICJ5_9GAMM</name>
<dbReference type="PROSITE" id="PS51832">
    <property type="entry name" value="HD_GYP"/>
    <property type="match status" value="1"/>
</dbReference>
<dbReference type="InterPro" id="IPR037522">
    <property type="entry name" value="HD_GYP_dom"/>
</dbReference>
<dbReference type="RefSeq" id="WP_087462038.1">
    <property type="nucleotide sequence ID" value="NZ_CP021425.1"/>
</dbReference>
<sequence length="447" mass="49842">MAVTHKQISVSQLQCGMYVSDLDRPWCQTPFPLQGFYVRSDDDIKAIASYCKSVTVDVSLDRSSFNYELLELDESGSNQKNKSLVQGAPSQVFVQERKNADNAQSLRIKNPIQYDVSSSLKKEVKVAKVLHTKVAEVLSGIAHKIREGKTFSIAETEQVAAEMADSVIRNPDAMVWLSRVHLRDTHSFNHGINASIWSLVFGRHLGLEKSLLTTLASGVLLSQVGKSRLPDHIINKAGQLDQTEFEEYKEYVNYGVEILEQTPGVSPQELNVVRCHRERHNGTGYPNALTGDQIPLLAKIAGLVDAYQELIEPRAGVDPMTPAQAVAQLYEARNIEFQEVLVEKFIQAVGVYPTGTVVELTTDEVGIVLSHNPKRRLWPKVMVVLDREKQPLKSTRVVDLLDYNEQERKSETVHIQGSLPYGAYDVDPANYSVTGGSSRWNLRSLIG</sequence>
<feature type="domain" description="HD-GYP" evidence="1">
    <location>
        <begin position="165"/>
        <end position="361"/>
    </location>
</feature>
<evidence type="ECO:0000313" key="3">
    <source>
        <dbReference type="Proteomes" id="UP000196027"/>
    </source>
</evidence>
<proteinExistence type="predicted"/>
<dbReference type="PANTHER" id="PTHR43155:SF2">
    <property type="entry name" value="CYCLIC DI-GMP PHOSPHODIESTERASE PA4108"/>
    <property type="match status" value="1"/>
</dbReference>
<dbReference type="Pfam" id="PF13487">
    <property type="entry name" value="HD_5"/>
    <property type="match status" value="1"/>
</dbReference>
<dbReference type="GO" id="GO:0008081">
    <property type="term" value="F:phosphoric diester hydrolase activity"/>
    <property type="evidence" value="ECO:0007669"/>
    <property type="project" value="UniProtKB-ARBA"/>
</dbReference>
<dbReference type="InterPro" id="IPR021812">
    <property type="entry name" value="DUF3391"/>
</dbReference>